<dbReference type="PROSITE" id="PS50011">
    <property type="entry name" value="PROTEIN_KINASE_DOM"/>
    <property type="match status" value="1"/>
</dbReference>
<comment type="caution">
    <text evidence="3">The sequence shown here is derived from an EMBL/GenBank/DDBJ whole genome shotgun (WGS) entry which is preliminary data.</text>
</comment>
<feature type="domain" description="Protein kinase" evidence="2">
    <location>
        <begin position="24"/>
        <end position="271"/>
    </location>
</feature>
<proteinExistence type="predicted"/>
<feature type="region of interest" description="Disordered" evidence="1">
    <location>
        <begin position="257"/>
        <end position="284"/>
    </location>
</feature>
<accession>A0A8J4HB02</accession>
<dbReference type="GO" id="GO:0004672">
    <property type="term" value="F:protein kinase activity"/>
    <property type="evidence" value="ECO:0007669"/>
    <property type="project" value="InterPro"/>
</dbReference>
<sequence length="659" mass="69137">MADTPAAGSAPPGLVAGQFRVDFVAPLRDAGGGVEAFAAHDEQHSGAALMALRLGRFAPARERPITLLAGLNIPGLLLPLAHGVAALPDGTECGVVICQAPPGPSLAAAPRAWSEAELLASVLKPAALALDALAARGLTHRALRPDNIFRAGPGEAVVLGAAWAAPPASHQNAVFEPPYVAACRPAGRGEGSIADDIYALGVTLLTLALGHPPLAGLDEGAVIQRKLGLGSYAALIGEARLPGLLSDLLRGMLAEDPAHRPPPQALLDPSAARSRRVAARPPRRAQRPLMIAGQSIWEARTLAHALFRHPEEGVRLVRSLHLDHWLRRSLGDAALTSRVDEVVRQRGEQPPDDRRADATMVLRLVALLDPLAPLAWRGLALWPDGLGPLLAVSLGEGGELAGRLEEIIDSEAVAAWAQARAEHCAAPALRQGAQQQRLWLRRGGPSGGLARVCYALNPLLPCASPLLAGKVVARLADLLPALEATAQHPERRQGLPLDAPIAAFIAARQDGRPGGERGGAASDGVEIESLRLLARLQESFAAPPLPGLAAWLAEQMGPAIDTWNHRGRRAELAEHLRRLARTGQLPLLLALLDNPDTRAADAQGLKQARAALDRINSERARLAANARARRALATTLGHEIALGIGMTALAASLGWMVLG</sequence>
<gene>
    <name evidence="3" type="ORF">ENY07_09785</name>
</gene>
<evidence type="ECO:0000259" key="2">
    <source>
        <dbReference type="PROSITE" id="PS50011"/>
    </source>
</evidence>
<dbReference type="InterPro" id="IPR000719">
    <property type="entry name" value="Prot_kinase_dom"/>
</dbReference>
<dbReference type="SUPFAM" id="SSF56112">
    <property type="entry name" value="Protein kinase-like (PK-like)"/>
    <property type="match status" value="1"/>
</dbReference>
<evidence type="ECO:0000256" key="1">
    <source>
        <dbReference type="SAM" id="MobiDB-lite"/>
    </source>
</evidence>
<dbReference type="SMART" id="SM00220">
    <property type="entry name" value="S_TKc"/>
    <property type="match status" value="1"/>
</dbReference>
<protein>
    <recommendedName>
        <fullName evidence="2">Protein kinase domain-containing protein</fullName>
    </recommendedName>
</protein>
<dbReference type="AlphaFoldDB" id="A0A8J4HB02"/>
<evidence type="ECO:0000313" key="3">
    <source>
        <dbReference type="EMBL" id="HGC43491.1"/>
    </source>
</evidence>
<name>A0A8J4HB02_9PROT</name>
<dbReference type="GO" id="GO:0005524">
    <property type="term" value="F:ATP binding"/>
    <property type="evidence" value="ECO:0007669"/>
    <property type="project" value="InterPro"/>
</dbReference>
<reference evidence="3" key="1">
    <citation type="journal article" date="2020" name="mSystems">
        <title>Genome- and Community-Level Interaction Insights into Carbon Utilization and Element Cycling Functions of Hydrothermarchaeota in Hydrothermal Sediment.</title>
        <authorList>
            <person name="Zhou Z."/>
            <person name="Liu Y."/>
            <person name="Xu W."/>
            <person name="Pan J."/>
            <person name="Luo Z.H."/>
            <person name="Li M."/>
        </authorList>
    </citation>
    <scope>NUCLEOTIDE SEQUENCE</scope>
    <source>
        <strain evidence="3">SpSt-997</strain>
    </source>
</reference>
<dbReference type="InterPro" id="IPR011009">
    <property type="entry name" value="Kinase-like_dom_sf"/>
</dbReference>
<dbReference type="EMBL" id="DTQM01000188">
    <property type="protein sequence ID" value="HGC43491.1"/>
    <property type="molecule type" value="Genomic_DNA"/>
</dbReference>
<organism evidence="3">
    <name type="scientific">Acidicaldus sp</name>
    <dbReference type="NCBI Taxonomy" id="1872105"/>
    <lineage>
        <taxon>Bacteria</taxon>
        <taxon>Pseudomonadati</taxon>
        <taxon>Pseudomonadota</taxon>
        <taxon>Alphaproteobacteria</taxon>
        <taxon>Acetobacterales</taxon>
        <taxon>Acetobacteraceae</taxon>
        <taxon>Acidicaldus</taxon>
    </lineage>
</organism>
<feature type="compositionally biased region" description="Basic residues" evidence="1">
    <location>
        <begin position="273"/>
        <end position="284"/>
    </location>
</feature>
<dbReference type="Gene3D" id="1.10.510.10">
    <property type="entry name" value="Transferase(Phosphotransferase) domain 1"/>
    <property type="match status" value="1"/>
</dbReference>